<feature type="compositionally biased region" description="Gly residues" evidence="2">
    <location>
        <begin position="437"/>
        <end position="447"/>
    </location>
</feature>
<dbReference type="GO" id="GO:0008289">
    <property type="term" value="F:lipid binding"/>
    <property type="evidence" value="ECO:0007669"/>
    <property type="project" value="UniProtKB-UniRule"/>
</dbReference>
<keyword evidence="1" id="KW-0446">Lipid-binding</keyword>
<feature type="compositionally biased region" description="Polar residues" evidence="2">
    <location>
        <begin position="399"/>
        <end position="409"/>
    </location>
</feature>
<comment type="similarity">
    <text evidence="1">Belongs to the COQ9 family.</text>
</comment>
<organism evidence="4 5">
    <name type="scientific">Discostella pseudostelligera</name>
    <dbReference type="NCBI Taxonomy" id="259834"/>
    <lineage>
        <taxon>Eukaryota</taxon>
        <taxon>Sar</taxon>
        <taxon>Stramenopiles</taxon>
        <taxon>Ochrophyta</taxon>
        <taxon>Bacillariophyta</taxon>
        <taxon>Coscinodiscophyceae</taxon>
        <taxon>Thalassiosirophycidae</taxon>
        <taxon>Stephanodiscales</taxon>
        <taxon>Stephanodiscaceae</taxon>
        <taxon>Discostella</taxon>
    </lineage>
</organism>
<dbReference type="InterPro" id="IPR012762">
    <property type="entry name" value="Ubiq_biosynth_COQ9"/>
</dbReference>
<gene>
    <name evidence="4" type="ORF">ACHAWU_000757</name>
</gene>
<reference evidence="4 5" key="1">
    <citation type="submission" date="2024-10" db="EMBL/GenBank/DDBJ databases">
        <title>Updated reference genomes for cyclostephanoid diatoms.</title>
        <authorList>
            <person name="Roberts W.R."/>
            <person name="Alverson A.J."/>
        </authorList>
    </citation>
    <scope>NUCLEOTIDE SEQUENCE [LARGE SCALE GENOMIC DNA]</scope>
    <source>
        <strain evidence="4 5">AJA232-27</strain>
    </source>
</reference>
<feature type="domain" description="Ubiquinone biosynthesis protein COQ9 HTH" evidence="3">
    <location>
        <begin position="96"/>
        <end position="119"/>
    </location>
</feature>
<name>A0ABD3M983_9STRA</name>
<evidence type="ECO:0000256" key="1">
    <source>
        <dbReference type="RuleBase" id="RU366063"/>
    </source>
</evidence>
<evidence type="ECO:0000313" key="5">
    <source>
        <dbReference type="Proteomes" id="UP001530293"/>
    </source>
</evidence>
<comment type="function">
    <text evidence="1">Membrane-associated protein that warps the membrane surface to access and bind aromatic isoprenes with high specificity, including ubiquinone (CoQ) isoprene intermediates and presents them directly to Coq7, therefore facilitating the Coq7-mediated hydroxylase step. Participates in the biosynthesis of coenzyme Q, also named ubiquinone, an essential lipid-soluble electron transporter for aerobic cellular respiration.</text>
</comment>
<dbReference type="PANTHER" id="PTHR21427">
    <property type="entry name" value="UBIQUINONE BIOSYNTHESIS PROTEIN COQ9, MITOCHONDRIAL"/>
    <property type="match status" value="1"/>
</dbReference>
<evidence type="ECO:0000256" key="2">
    <source>
        <dbReference type="SAM" id="MobiDB-lite"/>
    </source>
</evidence>
<comment type="subcellular location">
    <subcellularLocation>
        <location evidence="1">Mitochondrion</location>
    </subcellularLocation>
</comment>
<dbReference type="GO" id="GO:0005739">
    <property type="term" value="C:mitochondrion"/>
    <property type="evidence" value="ECO:0007669"/>
    <property type="project" value="UniProtKB-SubCell"/>
</dbReference>
<protein>
    <recommendedName>
        <fullName evidence="1">Ubiquinone biosynthesis protein</fullName>
    </recommendedName>
</protein>
<comment type="caution">
    <text evidence="4">The sequence shown here is derived from an EMBL/GenBank/DDBJ whole genome shotgun (WGS) entry which is preliminary data.</text>
</comment>
<dbReference type="InterPro" id="IPR048674">
    <property type="entry name" value="COQ9_HTH"/>
</dbReference>
<sequence length="447" mass="47456">MMQQQFARLMPRYFRVCQTIAASTSTVVSADAAAASRPYSIQVLPCRGSYHFTSSSTTTTTTGASSSLTAGQQHLQPHHDHRQLYSTSFHHDRHKRLILTHALQHVHDDGWTDDAIASGTLDANLPPSYIGMMGDGLSSSSTLPLGNADLVAFFMEECNETLKQQLATAAESEPKVSTTTMTQDEYYNHISSRIYKALQQRLSLVLPYVKSSRWHEGMAIGALPQNAIRTIQQLDTMANIVLDYALSSGSKVGGGGNLTTRTPAQRTAIVAAYAAAELHLLSDGKDGTFSTIGGKSATSLRGEEERYRATWAFLEARSAEVARFIVDGGGKMPDSLPQPTHVITAATAVASSLAGAALSLASPAAAAAVAGHVLPHTQNAMTSAFTFLENVVRNTTQQPAALSGATASTMRGDGTRPSDYTAETATLPPFDASDEIFGGGGNTTKSN</sequence>
<evidence type="ECO:0000259" key="3">
    <source>
        <dbReference type="Pfam" id="PF21392"/>
    </source>
</evidence>
<keyword evidence="1" id="KW-0831">Ubiquinone biosynthesis</keyword>
<dbReference type="AlphaFoldDB" id="A0ABD3M983"/>
<comment type="pathway">
    <text evidence="1">Cofactor biosynthesis; ubiquinone biosynthesis.</text>
</comment>
<dbReference type="Pfam" id="PF21392">
    <property type="entry name" value="COQ9_N"/>
    <property type="match status" value="1"/>
</dbReference>
<proteinExistence type="inferred from homology"/>
<accession>A0ABD3M983</accession>
<dbReference type="EMBL" id="JALLBG020000200">
    <property type="protein sequence ID" value="KAL3759458.1"/>
    <property type="molecule type" value="Genomic_DNA"/>
</dbReference>
<feature type="region of interest" description="Disordered" evidence="2">
    <location>
        <begin position="399"/>
        <end position="447"/>
    </location>
</feature>
<dbReference type="Proteomes" id="UP001530293">
    <property type="component" value="Unassembled WGS sequence"/>
</dbReference>
<dbReference type="GO" id="GO:0006744">
    <property type="term" value="P:ubiquinone biosynthetic process"/>
    <property type="evidence" value="ECO:0007669"/>
    <property type="project" value="UniProtKB-UniRule"/>
</dbReference>
<keyword evidence="5" id="KW-1185">Reference proteome</keyword>
<evidence type="ECO:0000313" key="4">
    <source>
        <dbReference type="EMBL" id="KAL3759458.1"/>
    </source>
</evidence>
<keyword evidence="1" id="KW-0496">Mitochondrion</keyword>
<dbReference type="PANTHER" id="PTHR21427:SF19">
    <property type="entry name" value="UBIQUINONE BIOSYNTHESIS PROTEIN COQ9, MITOCHONDRIAL"/>
    <property type="match status" value="1"/>
</dbReference>